<gene>
    <name evidence="2" type="ORF">EDF62_0451</name>
</gene>
<feature type="transmembrane region" description="Helical" evidence="1">
    <location>
        <begin position="12"/>
        <end position="33"/>
    </location>
</feature>
<keyword evidence="1" id="KW-0472">Membrane</keyword>
<proteinExistence type="predicted"/>
<feature type="transmembrane region" description="Helical" evidence="1">
    <location>
        <begin position="118"/>
        <end position="138"/>
    </location>
</feature>
<organism evidence="2 3">
    <name type="scientific">Leucobacter luti</name>
    <dbReference type="NCBI Taxonomy" id="340320"/>
    <lineage>
        <taxon>Bacteria</taxon>
        <taxon>Bacillati</taxon>
        <taxon>Actinomycetota</taxon>
        <taxon>Actinomycetes</taxon>
        <taxon>Micrococcales</taxon>
        <taxon>Microbacteriaceae</taxon>
        <taxon>Leucobacter</taxon>
    </lineage>
</organism>
<accession>A0A4R6S8Y4</accession>
<keyword evidence="3" id="KW-1185">Reference proteome</keyword>
<protein>
    <submittedName>
        <fullName evidence="2">Uncharacterized protein</fullName>
    </submittedName>
</protein>
<dbReference type="RefSeq" id="WP_133615615.1">
    <property type="nucleotide sequence ID" value="NZ_SNYA01000001.1"/>
</dbReference>
<dbReference type="AlphaFoldDB" id="A0A4R6S8Y4"/>
<feature type="transmembrane region" description="Helical" evidence="1">
    <location>
        <begin position="89"/>
        <end position="112"/>
    </location>
</feature>
<keyword evidence="1" id="KW-0812">Transmembrane</keyword>
<feature type="transmembrane region" description="Helical" evidence="1">
    <location>
        <begin position="53"/>
        <end position="77"/>
    </location>
</feature>
<keyword evidence="1" id="KW-1133">Transmembrane helix</keyword>
<reference evidence="2 3" key="1">
    <citation type="submission" date="2019-03" db="EMBL/GenBank/DDBJ databases">
        <title>Genomic analyses of the natural microbiome of Caenorhabditis elegans.</title>
        <authorList>
            <person name="Samuel B."/>
        </authorList>
    </citation>
    <scope>NUCLEOTIDE SEQUENCE [LARGE SCALE GENOMIC DNA]</scope>
    <source>
        <strain evidence="2 3">JUb18</strain>
    </source>
</reference>
<evidence type="ECO:0000256" key="1">
    <source>
        <dbReference type="SAM" id="Phobius"/>
    </source>
</evidence>
<sequence length="160" mass="17301">MSSGPRRGVTRGYVGALIMATVIVAVALLVAVWGGLALVLGQDPVTSPSVPRWAAPLVLLVCLGILAWTLWVQALVLLRGRRSPSWGRIITVGVGVYLVWGLAGILAGMTIAETWLSPFAAALIPIWAVVALLFWAVLARRVYTDRPPPRWPWERAEEGE</sequence>
<evidence type="ECO:0000313" key="3">
    <source>
        <dbReference type="Proteomes" id="UP000295601"/>
    </source>
</evidence>
<dbReference type="EMBL" id="SNYA01000001">
    <property type="protein sequence ID" value="TDP95757.1"/>
    <property type="molecule type" value="Genomic_DNA"/>
</dbReference>
<comment type="caution">
    <text evidence="2">The sequence shown here is derived from an EMBL/GenBank/DDBJ whole genome shotgun (WGS) entry which is preliminary data.</text>
</comment>
<evidence type="ECO:0000313" key="2">
    <source>
        <dbReference type="EMBL" id="TDP95757.1"/>
    </source>
</evidence>
<dbReference type="Proteomes" id="UP000295601">
    <property type="component" value="Unassembled WGS sequence"/>
</dbReference>
<name>A0A4R6S8Y4_9MICO</name>
<dbReference type="OrthoDB" id="4991061at2"/>